<evidence type="ECO:0000256" key="7">
    <source>
        <dbReference type="ARBA" id="ARBA00022982"/>
    </source>
</evidence>
<keyword evidence="3" id="KW-1003">Cell membrane</keyword>
<dbReference type="OrthoDB" id="8589936at2"/>
<dbReference type="GO" id="GO:0046872">
    <property type="term" value="F:metal ion binding"/>
    <property type="evidence" value="ECO:0007669"/>
    <property type="project" value="UniProtKB-KW"/>
</dbReference>
<keyword evidence="9" id="KW-0408">Iron</keyword>
<evidence type="ECO:0000256" key="9">
    <source>
        <dbReference type="ARBA" id="ARBA00023004"/>
    </source>
</evidence>
<dbReference type="InterPro" id="IPR011577">
    <property type="entry name" value="Cyt_b561_bac/Ni-Hgenase"/>
</dbReference>
<evidence type="ECO:0000313" key="15">
    <source>
        <dbReference type="Proteomes" id="UP000193529"/>
    </source>
</evidence>
<dbReference type="InterPro" id="IPR016174">
    <property type="entry name" value="Di-haem_cyt_TM"/>
</dbReference>
<proteinExistence type="inferred from homology"/>
<evidence type="ECO:0000256" key="2">
    <source>
        <dbReference type="ARBA" id="ARBA00022448"/>
    </source>
</evidence>
<evidence type="ECO:0000256" key="3">
    <source>
        <dbReference type="ARBA" id="ARBA00022475"/>
    </source>
</evidence>
<evidence type="ECO:0000259" key="13">
    <source>
        <dbReference type="Pfam" id="PF01292"/>
    </source>
</evidence>
<evidence type="ECO:0000256" key="4">
    <source>
        <dbReference type="ARBA" id="ARBA00022617"/>
    </source>
</evidence>
<comment type="subcellular location">
    <subcellularLocation>
        <location evidence="1">Cell membrane</location>
        <topology evidence="1">Multi-pass membrane protein</topology>
    </subcellularLocation>
</comment>
<reference evidence="14 15" key="1">
    <citation type="submission" date="2016-01" db="EMBL/GenBank/DDBJ databases">
        <title>The new phylogeny of the genus Mycobacterium.</title>
        <authorList>
            <person name="Tarcisio F."/>
            <person name="Conor M."/>
            <person name="Antonella G."/>
            <person name="Elisabetta G."/>
            <person name="Giulia F.S."/>
            <person name="Sara T."/>
            <person name="Anna F."/>
            <person name="Clotilde B."/>
            <person name="Roberto B."/>
            <person name="Veronica D.S."/>
            <person name="Fabio R."/>
            <person name="Monica P."/>
            <person name="Olivier J."/>
            <person name="Enrico T."/>
            <person name="Nicola S."/>
        </authorList>
    </citation>
    <scope>NUCLEOTIDE SEQUENCE [LARGE SCALE GENOMIC DNA]</scope>
    <source>
        <strain evidence="14 15">DSM 44572</strain>
    </source>
</reference>
<keyword evidence="15" id="KW-1185">Reference proteome</keyword>
<keyword evidence="5 12" id="KW-0812">Transmembrane</keyword>
<feature type="transmembrane region" description="Helical" evidence="12">
    <location>
        <begin position="91"/>
        <end position="114"/>
    </location>
</feature>
<evidence type="ECO:0000256" key="10">
    <source>
        <dbReference type="ARBA" id="ARBA00023136"/>
    </source>
</evidence>
<sequence length="198" mass="21926">MTNQTNETPTTPTRFALPSRILHWLMAPMVIAQLLIGVIMIASLTYHPLLLAIHRPLGIVILVFAAVRLANRLTHRLPPFLATMGRAERRIATWSEYLLYALLLAQPLIGWAMLSAARFPVILAGPLQLPGIAPHDVDVYGALRRAHDVGALLLFLTFTAHVCAVLFHTLGLRDRLLDRMALWPTTPGGPQQRDEAQA</sequence>
<comment type="caution">
    <text evidence="14">The sequence shown here is derived from an EMBL/GenBank/DDBJ whole genome shotgun (WGS) entry which is preliminary data.</text>
</comment>
<feature type="transmembrane region" description="Helical" evidence="12">
    <location>
        <begin position="149"/>
        <end position="170"/>
    </location>
</feature>
<dbReference type="InterPro" id="IPR052168">
    <property type="entry name" value="Cytochrome_b561_oxidase"/>
</dbReference>
<dbReference type="SUPFAM" id="SSF81342">
    <property type="entry name" value="Transmembrane di-heme cytochromes"/>
    <property type="match status" value="1"/>
</dbReference>
<dbReference type="GO" id="GO:0020037">
    <property type="term" value="F:heme binding"/>
    <property type="evidence" value="ECO:0007669"/>
    <property type="project" value="TreeGrafter"/>
</dbReference>
<accession>A0A1X1Z5I9</accession>
<evidence type="ECO:0000256" key="12">
    <source>
        <dbReference type="SAM" id="Phobius"/>
    </source>
</evidence>
<dbReference type="PANTHER" id="PTHR30529:SF6">
    <property type="entry name" value="BLL0291 PROTEIN"/>
    <property type="match status" value="1"/>
</dbReference>
<evidence type="ECO:0000256" key="5">
    <source>
        <dbReference type="ARBA" id="ARBA00022692"/>
    </source>
</evidence>
<dbReference type="RefSeq" id="WP_085080494.1">
    <property type="nucleotide sequence ID" value="NZ_JACKRZ010000440.1"/>
</dbReference>
<dbReference type="AlphaFoldDB" id="A0A1X1Z5I9"/>
<dbReference type="PANTHER" id="PTHR30529">
    <property type="entry name" value="CYTOCHROME B561"/>
    <property type="match status" value="1"/>
</dbReference>
<dbReference type="Pfam" id="PF01292">
    <property type="entry name" value="Ni_hydr_CYTB"/>
    <property type="match status" value="1"/>
</dbReference>
<evidence type="ECO:0000256" key="11">
    <source>
        <dbReference type="ARBA" id="ARBA00037975"/>
    </source>
</evidence>
<keyword evidence="2" id="KW-0813">Transport</keyword>
<dbReference type="STRING" id="153971.AWC19_18075"/>
<evidence type="ECO:0000256" key="8">
    <source>
        <dbReference type="ARBA" id="ARBA00022989"/>
    </source>
</evidence>
<keyword evidence="10 12" id="KW-0472">Membrane</keyword>
<evidence type="ECO:0000256" key="1">
    <source>
        <dbReference type="ARBA" id="ARBA00004651"/>
    </source>
</evidence>
<keyword evidence="7" id="KW-0249">Electron transport</keyword>
<feature type="transmembrane region" description="Helical" evidence="12">
    <location>
        <begin position="52"/>
        <end position="70"/>
    </location>
</feature>
<dbReference type="Proteomes" id="UP000193529">
    <property type="component" value="Unassembled WGS sequence"/>
</dbReference>
<dbReference type="GO" id="GO:0005886">
    <property type="term" value="C:plasma membrane"/>
    <property type="evidence" value="ECO:0007669"/>
    <property type="project" value="UniProtKB-SubCell"/>
</dbReference>
<keyword evidence="6" id="KW-0479">Metal-binding</keyword>
<feature type="domain" description="Cytochrome b561 bacterial/Ni-hydrogenase" evidence="13">
    <location>
        <begin position="14"/>
        <end position="180"/>
    </location>
</feature>
<gene>
    <name evidence="14" type="ORF">AWC19_18075</name>
</gene>
<dbReference type="EMBL" id="LQPJ01000136">
    <property type="protein sequence ID" value="ORW18697.1"/>
    <property type="molecule type" value="Genomic_DNA"/>
</dbReference>
<dbReference type="GO" id="GO:0022904">
    <property type="term" value="P:respiratory electron transport chain"/>
    <property type="evidence" value="ECO:0007669"/>
    <property type="project" value="InterPro"/>
</dbReference>
<evidence type="ECO:0000256" key="6">
    <source>
        <dbReference type="ARBA" id="ARBA00022723"/>
    </source>
</evidence>
<feature type="transmembrane region" description="Helical" evidence="12">
    <location>
        <begin position="21"/>
        <end position="46"/>
    </location>
</feature>
<comment type="similarity">
    <text evidence="11">Belongs to the cytochrome b561 family.</text>
</comment>
<dbReference type="GO" id="GO:0009055">
    <property type="term" value="F:electron transfer activity"/>
    <property type="evidence" value="ECO:0007669"/>
    <property type="project" value="InterPro"/>
</dbReference>
<protein>
    <submittedName>
        <fullName evidence="14">Cytochrome B</fullName>
    </submittedName>
</protein>
<organism evidence="14 15">
    <name type="scientific">Mycobacterium palustre</name>
    <dbReference type="NCBI Taxonomy" id="153971"/>
    <lineage>
        <taxon>Bacteria</taxon>
        <taxon>Bacillati</taxon>
        <taxon>Actinomycetota</taxon>
        <taxon>Actinomycetes</taxon>
        <taxon>Mycobacteriales</taxon>
        <taxon>Mycobacteriaceae</taxon>
        <taxon>Mycobacterium</taxon>
        <taxon>Mycobacterium simiae complex</taxon>
    </lineage>
</organism>
<evidence type="ECO:0000313" key="14">
    <source>
        <dbReference type="EMBL" id="ORW18697.1"/>
    </source>
</evidence>
<keyword evidence="8 12" id="KW-1133">Transmembrane helix</keyword>
<name>A0A1X1Z5I9_9MYCO</name>
<keyword evidence="4" id="KW-0349">Heme</keyword>